<proteinExistence type="predicted"/>
<feature type="non-terminal residue" evidence="1">
    <location>
        <position position="23"/>
    </location>
</feature>
<comment type="caution">
    <text evidence="1">The sequence shown here is derived from an EMBL/GenBank/DDBJ whole genome shotgun (WGS) entry which is preliminary data.</text>
</comment>
<sequence>MNGLFGPYIEKWMHLITIKNMLL</sequence>
<evidence type="ECO:0000313" key="2">
    <source>
        <dbReference type="EMBL" id="ETJ44357.1"/>
    </source>
</evidence>
<dbReference type="EMBL" id="AZMM01001748">
    <property type="protein sequence ID" value="ETJ44222.1"/>
    <property type="molecule type" value="Genomic_DNA"/>
</dbReference>
<evidence type="ECO:0000313" key="1">
    <source>
        <dbReference type="EMBL" id="ETJ44222.1"/>
    </source>
</evidence>
<gene>
    <name evidence="2" type="ORF">Q604_UNBC01624G0001</name>
    <name evidence="1" type="ORF">Q604_UNBC01748G0001</name>
</gene>
<reference evidence="1" key="1">
    <citation type="submission" date="2013-12" db="EMBL/GenBank/DDBJ databases">
        <title>A Varibaculum cambriense genome reconstructed from a premature infant gut community with otherwise low bacterial novelty that shifts toward anaerobic metabolism during the third week of life.</title>
        <authorList>
            <person name="Brown C.T."/>
            <person name="Sharon I."/>
            <person name="Thomas B.C."/>
            <person name="Castelle C.J."/>
            <person name="Morowitz M.J."/>
            <person name="Banfield J.F."/>
        </authorList>
    </citation>
    <scope>NUCLEOTIDE SEQUENCE</scope>
</reference>
<protein>
    <submittedName>
        <fullName evidence="1">Uncharacterized protein</fullName>
    </submittedName>
</protein>
<dbReference type="EMBL" id="AZMM01001624">
    <property type="protein sequence ID" value="ETJ44357.1"/>
    <property type="molecule type" value="Genomic_DNA"/>
</dbReference>
<organism evidence="1">
    <name type="scientific">human gut metagenome</name>
    <dbReference type="NCBI Taxonomy" id="408170"/>
    <lineage>
        <taxon>unclassified sequences</taxon>
        <taxon>metagenomes</taxon>
        <taxon>organismal metagenomes</taxon>
    </lineage>
</organism>
<name>W1YP16_9ZZZZ</name>
<dbReference type="AlphaFoldDB" id="W1YP16"/>
<accession>W1YP16</accession>